<sequence length="107" mass="12179">MEFPPWFQKAIQLRLDDVSAQIEHDCKLKQIREETDEAFEALFADKDAVPMPEYAEWENLHIISMGIQNELLYMQGLRDGIQLIVSILGQSMGVDGVSESSNTHKAQ</sequence>
<reference evidence="2" key="1">
    <citation type="submission" date="2015-08" db="EMBL/GenBank/DDBJ databases">
        <title>Genome sequencing project for genomic taxonomy and phylogenomics of Bacillus-like bacteria.</title>
        <authorList>
            <person name="Liu B."/>
            <person name="Wang J."/>
            <person name="Zhu Y."/>
            <person name="Liu G."/>
            <person name="Chen Q."/>
            <person name="Chen Z."/>
            <person name="Lan J."/>
            <person name="Che J."/>
            <person name="Ge C."/>
            <person name="Shi H."/>
            <person name="Pan Z."/>
            <person name="Liu X."/>
        </authorList>
    </citation>
    <scope>NUCLEOTIDE SEQUENCE [LARGE SCALE GENOMIC DNA]</scope>
    <source>
        <strain evidence="2">FJAT-22460</strain>
    </source>
</reference>
<dbReference type="EMBL" id="LIUT01000001">
    <property type="protein sequence ID" value="KOR90318.1"/>
    <property type="molecule type" value="Genomic_DNA"/>
</dbReference>
<protein>
    <submittedName>
        <fullName evidence="1">Uncharacterized protein</fullName>
    </submittedName>
</protein>
<accession>A0A0M1P752</accession>
<gene>
    <name evidence="1" type="ORF">AM231_15090</name>
</gene>
<dbReference type="PATRIC" id="fig|1705565.3.peg.5074"/>
<dbReference type="Proteomes" id="UP000036932">
    <property type="component" value="Unassembled WGS sequence"/>
</dbReference>
<proteinExistence type="predicted"/>
<evidence type="ECO:0000313" key="1">
    <source>
        <dbReference type="EMBL" id="KOR90318.1"/>
    </source>
</evidence>
<evidence type="ECO:0000313" key="2">
    <source>
        <dbReference type="Proteomes" id="UP000036932"/>
    </source>
</evidence>
<comment type="caution">
    <text evidence="1">The sequence shown here is derived from an EMBL/GenBank/DDBJ whole genome shotgun (WGS) entry which is preliminary data.</text>
</comment>
<name>A0A0M1P752_9BACL</name>
<dbReference type="OrthoDB" id="2662966at2"/>
<keyword evidence="2" id="KW-1185">Reference proteome</keyword>
<dbReference type="AlphaFoldDB" id="A0A0M1P752"/>
<organism evidence="1 2">
    <name type="scientific">Paenibacillus solani</name>
    <dbReference type="NCBI Taxonomy" id="1705565"/>
    <lineage>
        <taxon>Bacteria</taxon>
        <taxon>Bacillati</taxon>
        <taxon>Bacillota</taxon>
        <taxon>Bacilli</taxon>
        <taxon>Bacillales</taxon>
        <taxon>Paenibacillaceae</taxon>
        <taxon>Paenibacillus</taxon>
    </lineage>
</organism>
<dbReference type="RefSeq" id="WP_054403261.1">
    <property type="nucleotide sequence ID" value="NZ_LIUT01000001.1"/>
</dbReference>